<name>A0A1Q5PWG8_9ACTO</name>
<evidence type="ECO:0000256" key="10">
    <source>
        <dbReference type="ARBA" id="ARBA00023163"/>
    </source>
</evidence>
<dbReference type="GO" id="GO:0035731">
    <property type="term" value="F:dinitrosyl-iron complex binding"/>
    <property type="evidence" value="ECO:0007669"/>
    <property type="project" value="UniProtKB-UniRule"/>
</dbReference>
<accession>A0A1Q5PWG8</accession>
<keyword evidence="11" id="KW-0963">Cytoplasm</keyword>
<evidence type="ECO:0000256" key="4">
    <source>
        <dbReference type="ARBA" id="ARBA00022723"/>
    </source>
</evidence>
<organism evidence="14 15">
    <name type="scientific">Buchananella hordeovulneris</name>
    <dbReference type="NCBI Taxonomy" id="52770"/>
    <lineage>
        <taxon>Bacteria</taxon>
        <taxon>Bacillati</taxon>
        <taxon>Actinomycetota</taxon>
        <taxon>Actinomycetes</taxon>
        <taxon>Actinomycetales</taxon>
        <taxon>Actinomycetaceae</taxon>
        <taxon>Buchananella</taxon>
    </lineage>
</organism>
<dbReference type="HAMAP" id="MF_01479">
    <property type="entry name" value="WhiB"/>
    <property type="match status" value="1"/>
</dbReference>
<feature type="domain" description="4Fe-4S Wbl-type" evidence="13">
    <location>
        <begin position="8"/>
        <end position="70"/>
    </location>
</feature>
<comment type="PTM">
    <text evidence="11">The Fe-S cluster can be nitrosylated by nitric oxide (NO).</text>
</comment>
<dbReference type="PROSITE" id="PS51674">
    <property type="entry name" value="4FE4S_WBL"/>
    <property type="match status" value="1"/>
</dbReference>
<keyword evidence="5 11" id="KW-0408">Iron</keyword>
<dbReference type="GO" id="GO:0045454">
    <property type="term" value="P:cell redox homeostasis"/>
    <property type="evidence" value="ECO:0007669"/>
    <property type="project" value="TreeGrafter"/>
</dbReference>
<comment type="subcellular location">
    <subcellularLocation>
        <location evidence="1 11">Cytoplasm</location>
    </subcellularLocation>
</comment>
<evidence type="ECO:0000256" key="9">
    <source>
        <dbReference type="ARBA" id="ARBA00023157"/>
    </source>
</evidence>
<dbReference type="GO" id="GO:0046872">
    <property type="term" value="F:metal ion binding"/>
    <property type="evidence" value="ECO:0007669"/>
    <property type="project" value="UniProtKB-KW"/>
</dbReference>
<feature type="region of interest" description="Disordered" evidence="12">
    <location>
        <begin position="61"/>
        <end position="82"/>
    </location>
</feature>
<dbReference type="PANTHER" id="PTHR38839">
    <property type="entry name" value="TRANSCRIPTIONAL REGULATOR WHID-RELATED"/>
    <property type="match status" value="1"/>
</dbReference>
<evidence type="ECO:0000256" key="1">
    <source>
        <dbReference type="ARBA" id="ARBA00004496"/>
    </source>
</evidence>
<dbReference type="STRING" id="52770.BSZ40_04815"/>
<dbReference type="GO" id="GO:0047134">
    <property type="term" value="F:protein-disulfide reductase [NAD(P)H] activity"/>
    <property type="evidence" value="ECO:0007669"/>
    <property type="project" value="TreeGrafter"/>
</dbReference>
<evidence type="ECO:0000256" key="5">
    <source>
        <dbReference type="ARBA" id="ARBA00023004"/>
    </source>
</evidence>
<keyword evidence="15" id="KW-1185">Reference proteome</keyword>
<evidence type="ECO:0000259" key="13">
    <source>
        <dbReference type="PROSITE" id="PS51674"/>
    </source>
</evidence>
<reference evidence="15" key="1">
    <citation type="submission" date="2016-12" db="EMBL/GenBank/DDBJ databases">
        <authorList>
            <person name="Meng X."/>
        </authorList>
    </citation>
    <scope>NUCLEOTIDE SEQUENCE [LARGE SCALE GENOMIC DNA]</scope>
    <source>
        <strain evidence="15">DSM 20732</strain>
    </source>
</reference>
<comment type="caution">
    <text evidence="14">The sequence shown here is derived from an EMBL/GenBank/DDBJ whole genome shotgun (WGS) entry which is preliminary data.</text>
</comment>
<dbReference type="GO" id="GO:0051539">
    <property type="term" value="F:4 iron, 4 sulfur cluster binding"/>
    <property type="evidence" value="ECO:0007669"/>
    <property type="project" value="UniProtKB-UniRule"/>
</dbReference>
<evidence type="ECO:0000313" key="15">
    <source>
        <dbReference type="Proteomes" id="UP000185612"/>
    </source>
</evidence>
<dbReference type="GO" id="GO:0003677">
    <property type="term" value="F:DNA binding"/>
    <property type="evidence" value="ECO:0007669"/>
    <property type="project" value="UniProtKB-UniRule"/>
</dbReference>
<keyword evidence="10 11" id="KW-0804">Transcription</keyword>
<dbReference type="EMBL" id="MQVS01000004">
    <property type="protein sequence ID" value="OKL51812.1"/>
    <property type="molecule type" value="Genomic_DNA"/>
</dbReference>
<comment type="similarity">
    <text evidence="2 11">Belongs to the WhiB family.</text>
</comment>
<dbReference type="GO" id="GO:0005737">
    <property type="term" value="C:cytoplasm"/>
    <property type="evidence" value="ECO:0007669"/>
    <property type="project" value="UniProtKB-SubCell"/>
</dbReference>
<dbReference type="PANTHER" id="PTHR38839:SF6">
    <property type="entry name" value="TRANSCRIPTIONAL REGULATOR WHIB1"/>
    <property type="match status" value="1"/>
</dbReference>
<dbReference type="InterPro" id="IPR003482">
    <property type="entry name" value="Whib"/>
</dbReference>
<comment type="cofactor">
    <cofactor evidence="11">
        <name>[4Fe-4S] cluster</name>
        <dbReference type="ChEBI" id="CHEBI:49883"/>
    </cofactor>
    <text evidence="11">Binds 1 [4Fe-4S] cluster per subunit. Following nitrosylation of the [4Fe-4S] cluster binds 1 [4Fe-8(NO)] cluster per subunit.</text>
</comment>
<dbReference type="RefSeq" id="WP_073823871.1">
    <property type="nucleotide sequence ID" value="NZ_JAUNKL010000002.1"/>
</dbReference>
<feature type="compositionally biased region" description="Basic residues" evidence="12">
    <location>
        <begin position="70"/>
        <end position="82"/>
    </location>
</feature>
<keyword evidence="6 11" id="KW-0411">Iron-sulfur</keyword>
<dbReference type="Pfam" id="PF02467">
    <property type="entry name" value="Whib"/>
    <property type="match status" value="1"/>
</dbReference>
<comment type="function">
    <text evidence="11">Acts as a transcriptional regulator. Probably redox-responsive. The apo- but not holo-form probably binds DNA.</text>
</comment>
<evidence type="ECO:0000256" key="7">
    <source>
        <dbReference type="ARBA" id="ARBA00023015"/>
    </source>
</evidence>
<dbReference type="GO" id="GO:0045892">
    <property type="term" value="P:negative regulation of DNA-templated transcription"/>
    <property type="evidence" value="ECO:0007669"/>
    <property type="project" value="TreeGrafter"/>
</dbReference>
<feature type="binding site" evidence="11">
    <location>
        <position position="9"/>
    </location>
    <ligand>
        <name>[4Fe-4S] cluster</name>
        <dbReference type="ChEBI" id="CHEBI:49883"/>
    </ligand>
</feature>
<comment type="PTM">
    <text evidence="11">Upon Fe-S cluster removal intramolecular disulfide bonds are formed.</text>
</comment>
<evidence type="ECO:0000313" key="14">
    <source>
        <dbReference type="EMBL" id="OKL51812.1"/>
    </source>
</evidence>
<evidence type="ECO:0000256" key="12">
    <source>
        <dbReference type="SAM" id="MobiDB-lite"/>
    </source>
</evidence>
<proteinExistence type="inferred from homology"/>
<feature type="binding site" evidence="11">
    <location>
        <position position="46"/>
    </location>
    <ligand>
        <name>[4Fe-4S] cluster</name>
        <dbReference type="ChEBI" id="CHEBI:49883"/>
    </ligand>
</feature>
<evidence type="ECO:0000256" key="2">
    <source>
        <dbReference type="ARBA" id="ARBA00006597"/>
    </source>
</evidence>
<keyword evidence="8 11" id="KW-0238">DNA-binding</keyword>
<dbReference type="OrthoDB" id="8104048at2"/>
<gene>
    <name evidence="11" type="primary">whiB</name>
    <name evidence="14" type="ORF">BSZ40_04815</name>
</gene>
<evidence type="ECO:0000256" key="6">
    <source>
        <dbReference type="ARBA" id="ARBA00023014"/>
    </source>
</evidence>
<keyword evidence="9 11" id="KW-1015">Disulfide bond</keyword>
<keyword evidence="3 11" id="KW-0004">4Fe-4S</keyword>
<feature type="binding site" evidence="11">
    <location>
        <position position="40"/>
    </location>
    <ligand>
        <name>[4Fe-4S] cluster</name>
        <dbReference type="ChEBI" id="CHEBI:49883"/>
    </ligand>
</feature>
<feature type="binding site" evidence="11">
    <location>
        <position position="37"/>
    </location>
    <ligand>
        <name>[4Fe-4S] cluster</name>
        <dbReference type="ChEBI" id="CHEBI:49883"/>
    </ligand>
</feature>
<dbReference type="Proteomes" id="UP000185612">
    <property type="component" value="Unassembled WGS sequence"/>
</dbReference>
<evidence type="ECO:0000256" key="8">
    <source>
        <dbReference type="ARBA" id="ARBA00023125"/>
    </source>
</evidence>
<evidence type="ECO:0000256" key="3">
    <source>
        <dbReference type="ARBA" id="ARBA00022485"/>
    </source>
</evidence>
<evidence type="ECO:0000256" key="11">
    <source>
        <dbReference type="HAMAP-Rule" id="MF_01479"/>
    </source>
</evidence>
<dbReference type="InterPro" id="IPR034768">
    <property type="entry name" value="4FE4S_WBL"/>
</dbReference>
<protein>
    <recommendedName>
        <fullName evidence="11">Transcriptional regulator WhiB</fullName>
    </recommendedName>
</protein>
<sequence length="82" mass="8951">MDWRSSAACLDHDPELFFPVGNTGPAIAQIEEAKSICASCPVTATCLDWAIKNGQDFGVWGGKSEDERRSIKRRAARARRAG</sequence>
<keyword evidence="7 11" id="KW-0805">Transcription regulation</keyword>
<dbReference type="AlphaFoldDB" id="A0A1Q5PWG8"/>
<keyword evidence="4 11" id="KW-0479">Metal-binding</keyword>